<feature type="transmembrane region" description="Helical" evidence="11">
    <location>
        <begin position="12"/>
        <end position="31"/>
    </location>
</feature>
<keyword evidence="3" id="KW-0813">Transport</keyword>
<gene>
    <name evidence="12" type="primary">yajC</name>
    <name evidence="12" type="ORF">GCM10010439_61520</name>
</gene>
<keyword evidence="8" id="KW-0811">Translocation</keyword>
<evidence type="ECO:0000256" key="6">
    <source>
        <dbReference type="ARBA" id="ARBA00022927"/>
    </source>
</evidence>
<dbReference type="SMART" id="SM01323">
    <property type="entry name" value="YajC"/>
    <property type="match status" value="1"/>
</dbReference>
<feature type="compositionally biased region" description="Acidic residues" evidence="10">
    <location>
        <begin position="97"/>
        <end position="111"/>
    </location>
</feature>
<dbReference type="PRINTS" id="PR01853">
    <property type="entry name" value="YAJCTRNLCASE"/>
</dbReference>
<keyword evidence="7 11" id="KW-1133">Transmembrane helix</keyword>
<keyword evidence="13" id="KW-1185">Reference proteome</keyword>
<evidence type="ECO:0000256" key="4">
    <source>
        <dbReference type="ARBA" id="ARBA00022475"/>
    </source>
</evidence>
<evidence type="ECO:0000313" key="13">
    <source>
        <dbReference type="Proteomes" id="UP001501842"/>
    </source>
</evidence>
<dbReference type="Proteomes" id="UP001501842">
    <property type="component" value="Unassembled WGS sequence"/>
</dbReference>
<dbReference type="RefSeq" id="WP_344455704.1">
    <property type="nucleotide sequence ID" value="NZ_BAAATZ010000030.1"/>
</dbReference>
<evidence type="ECO:0000256" key="3">
    <source>
        <dbReference type="ARBA" id="ARBA00022448"/>
    </source>
</evidence>
<dbReference type="PANTHER" id="PTHR33909:SF1">
    <property type="entry name" value="SEC TRANSLOCON ACCESSORY COMPLEX SUBUNIT YAJC"/>
    <property type="match status" value="1"/>
</dbReference>
<proteinExistence type="inferred from homology"/>
<sequence length="134" mass="14452">MSILAAEQQGNALASFLPLILIAVAFYFFLIRPQKKRQQEQQKMQQSLQPGTRIVTAGGIYGTVLDNDEGDLLLEIAEGVEIRLLAGAVARVVEEAEYVDEDEAPAEEESGSVDLSKSKDGEPASESSQAVDKA</sequence>
<evidence type="ECO:0000256" key="7">
    <source>
        <dbReference type="ARBA" id="ARBA00022989"/>
    </source>
</evidence>
<evidence type="ECO:0000256" key="2">
    <source>
        <dbReference type="ARBA" id="ARBA00006742"/>
    </source>
</evidence>
<dbReference type="PANTHER" id="PTHR33909">
    <property type="entry name" value="SEC TRANSLOCON ACCESSORY COMPLEX SUBUNIT YAJC"/>
    <property type="match status" value="1"/>
</dbReference>
<comment type="subcellular location">
    <subcellularLocation>
        <location evidence="1">Cell membrane</location>
        <topology evidence="1">Single-pass membrane protein</topology>
    </subcellularLocation>
</comment>
<feature type="compositionally biased region" description="Polar residues" evidence="10">
    <location>
        <begin position="125"/>
        <end position="134"/>
    </location>
</feature>
<dbReference type="EMBL" id="BAAATZ010000030">
    <property type="protein sequence ID" value="GAA2735804.1"/>
    <property type="molecule type" value="Genomic_DNA"/>
</dbReference>
<keyword evidence="9 11" id="KW-0472">Membrane</keyword>
<protein>
    <submittedName>
        <fullName evidence="12">Preprotein translocase subunit YajC</fullName>
    </submittedName>
</protein>
<comment type="caution">
    <text evidence="12">The sequence shown here is derived from an EMBL/GenBank/DDBJ whole genome shotgun (WGS) entry which is preliminary data.</text>
</comment>
<keyword evidence="6" id="KW-0653">Protein transport</keyword>
<dbReference type="NCBIfam" id="TIGR00739">
    <property type="entry name" value="yajC"/>
    <property type="match status" value="1"/>
</dbReference>
<comment type="similarity">
    <text evidence="2">Belongs to the YajC family.</text>
</comment>
<evidence type="ECO:0000256" key="9">
    <source>
        <dbReference type="ARBA" id="ARBA00023136"/>
    </source>
</evidence>
<reference evidence="12 13" key="1">
    <citation type="journal article" date="2019" name="Int. J. Syst. Evol. Microbiol.">
        <title>The Global Catalogue of Microorganisms (GCM) 10K type strain sequencing project: providing services to taxonomists for standard genome sequencing and annotation.</title>
        <authorList>
            <consortium name="The Broad Institute Genomics Platform"/>
            <consortium name="The Broad Institute Genome Sequencing Center for Infectious Disease"/>
            <person name="Wu L."/>
            <person name="Ma J."/>
        </authorList>
    </citation>
    <scope>NUCLEOTIDE SEQUENCE [LARGE SCALE GENOMIC DNA]</scope>
    <source>
        <strain evidence="12 13">JCM 8201</strain>
    </source>
</reference>
<evidence type="ECO:0000313" key="12">
    <source>
        <dbReference type="EMBL" id="GAA2735804.1"/>
    </source>
</evidence>
<evidence type="ECO:0000256" key="11">
    <source>
        <dbReference type="SAM" id="Phobius"/>
    </source>
</evidence>
<accession>A0ABN3UMM6</accession>
<keyword evidence="5 11" id="KW-0812">Transmembrane</keyword>
<evidence type="ECO:0000256" key="8">
    <source>
        <dbReference type="ARBA" id="ARBA00023010"/>
    </source>
</evidence>
<name>A0ABN3UMM6_9ACTN</name>
<dbReference type="Pfam" id="PF02699">
    <property type="entry name" value="YajC"/>
    <property type="match status" value="1"/>
</dbReference>
<organism evidence="12 13">
    <name type="scientific">Actinocorallia aurantiaca</name>
    <dbReference type="NCBI Taxonomy" id="46204"/>
    <lineage>
        <taxon>Bacteria</taxon>
        <taxon>Bacillati</taxon>
        <taxon>Actinomycetota</taxon>
        <taxon>Actinomycetes</taxon>
        <taxon>Streptosporangiales</taxon>
        <taxon>Thermomonosporaceae</taxon>
        <taxon>Actinocorallia</taxon>
    </lineage>
</organism>
<feature type="region of interest" description="Disordered" evidence="10">
    <location>
        <begin position="97"/>
        <end position="134"/>
    </location>
</feature>
<evidence type="ECO:0000256" key="10">
    <source>
        <dbReference type="SAM" id="MobiDB-lite"/>
    </source>
</evidence>
<evidence type="ECO:0000256" key="5">
    <source>
        <dbReference type="ARBA" id="ARBA00022692"/>
    </source>
</evidence>
<dbReference type="InterPro" id="IPR003849">
    <property type="entry name" value="Preprotein_translocase_YajC"/>
</dbReference>
<evidence type="ECO:0000256" key="1">
    <source>
        <dbReference type="ARBA" id="ARBA00004162"/>
    </source>
</evidence>
<keyword evidence="4" id="KW-1003">Cell membrane</keyword>